<evidence type="ECO:0000313" key="4">
    <source>
        <dbReference type="Proteomes" id="UP001178322"/>
    </source>
</evidence>
<dbReference type="PIRSF" id="PIRSF000443">
    <property type="entry name" value="Homoser_Ac_trans"/>
    <property type="match status" value="1"/>
</dbReference>
<dbReference type="PANTHER" id="PTHR32268:SF15">
    <property type="entry name" value="HOMOSERINE ACETYLTRANSFERASE FAMILY PROTEIN (AFU_ORTHOLOGUE AFUA_1G15350)"/>
    <property type="match status" value="1"/>
</dbReference>
<feature type="active site" evidence="1">
    <location>
        <position position="283"/>
    </location>
</feature>
<dbReference type="SUPFAM" id="SSF53474">
    <property type="entry name" value="alpha/beta-Hydrolases"/>
    <property type="match status" value="1"/>
</dbReference>
<dbReference type="AlphaFoldDB" id="A0AAX3WP32"/>
<dbReference type="RefSeq" id="WP_283868325.1">
    <property type="nucleotide sequence ID" value="NZ_CP126101.1"/>
</dbReference>
<protein>
    <submittedName>
        <fullName evidence="3">Alpha/beta fold hydrolase</fullName>
    </submittedName>
</protein>
<dbReference type="GO" id="GO:0016787">
    <property type="term" value="F:hydrolase activity"/>
    <property type="evidence" value="ECO:0007669"/>
    <property type="project" value="UniProtKB-KW"/>
</dbReference>
<feature type="domain" description="AB hydrolase-1" evidence="2">
    <location>
        <begin position="61"/>
        <end position="314"/>
    </location>
</feature>
<evidence type="ECO:0000256" key="1">
    <source>
        <dbReference type="PIRSR" id="PIRSR000443-1"/>
    </source>
</evidence>
<dbReference type="NCBIfam" id="NF005757">
    <property type="entry name" value="PRK07581.1"/>
    <property type="match status" value="1"/>
</dbReference>
<dbReference type="Proteomes" id="UP001178322">
    <property type="component" value="Chromosome"/>
</dbReference>
<dbReference type="GO" id="GO:0016747">
    <property type="term" value="F:acyltransferase activity, transferring groups other than amino-acyl groups"/>
    <property type="evidence" value="ECO:0007669"/>
    <property type="project" value="InterPro"/>
</dbReference>
<dbReference type="InterPro" id="IPR008220">
    <property type="entry name" value="HAT_MetX-like"/>
</dbReference>
<dbReference type="EMBL" id="CP126101">
    <property type="protein sequence ID" value="WHY49591.1"/>
    <property type="molecule type" value="Genomic_DNA"/>
</dbReference>
<reference evidence="3" key="1">
    <citation type="submission" date="2023-05" db="EMBL/GenBank/DDBJ databases">
        <title>Comparative genomics of Bacillaceae isolates and their secondary metabolite potential.</title>
        <authorList>
            <person name="Song L."/>
            <person name="Nielsen L.J."/>
            <person name="Mohite O."/>
            <person name="Xu X."/>
            <person name="Weber T."/>
            <person name="Kovacs A.T."/>
        </authorList>
    </citation>
    <scope>NUCLEOTIDE SEQUENCE</scope>
    <source>
        <strain evidence="3">LY1</strain>
    </source>
</reference>
<proteinExistence type="predicted"/>
<evidence type="ECO:0000313" key="3">
    <source>
        <dbReference type="EMBL" id="WHY49591.1"/>
    </source>
</evidence>
<name>A0AAX3WP32_9BACI</name>
<accession>A0AAX3WP32</accession>
<evidence type="ECO:0000259" key="2">
    <source>
        <dbReference type="Pfam" id="PF00561"/>
    </source>
</evidence>
<dbReference type="Gene3D" id="3.40.50.1820">
    <property type="entry name" value="alpha/beta hydrolase"/>
    <property type="match status" value="1"/>
</dbReference>
<dbReference type="InterPro" id="IPR000073">
    <property type="entry name" value="AB_hydrolase_1"/>
</dbReference>
<feature type="active site" evidence="1">
    <location>
        <position position="312"/>
    </location>
</feature>
<dbReference type="Pfam" id="PF00561">
    <property type="entry name" value="Abhydrolase_1"/>
    <property type="match status" value="1"/>
</dbReference>
<keyword evidence="3" id="KW-0378">Hydrolase</keyword>
<gene>
    <name evidence="3" type="ORF">QNH24_14725</name>
</gene>
<dbReference type="PANTHER" id="PTHR32268">
    <property type="entry name" value="HOMOSERINE O-ACETYLTRANSFERASE"/>
    <property type="match status" value="1"/>
</dbReference>
<sequence>MKDYEIYSLGDVELQSGQKLPQAFLAYKTYGALNSTKSNVIVYPTWFAGQHTDNEWLIGPGKALDSDKYFIIVPNMLGNGLSSSPSNTPAPFDRGNFPLVTIYDNVRLQHRLITEKFGITKIALVVGWSLGALQTFQWGSSYPEMVERIAPFGGTAKTRPHAQLVFEALIVALQADSNWKEGFYSYQPTRGLAAMGRAYAPWGFSQSYYLEQLYQEEGYSTLKAYLEDYWDQVFLSFDANDLIAVLRTGISGDISANPLDKGNFEQALNRIGAQALVMPGSTDLFFPPEDNAYEVKHMPNAIFQPIESKWGHCFGIGQNEQDSLVIDNHLKQFLLLTNG</sequence>
<organism evidence="3 4">
    <name type="scientific">Lysinibacillus pakistanensis</name>
    <dbReference type="NCBI Taxonomy" id="759811"/>
    <lineage>
        <taxon>Bacteria</taxon>
        <taxon>Bacillati</taxon>
        <taxon>Bacillota</taxon>
        <taxon>Bacilli</taxon>
        <taxon>Bacillales</taxon>
        <taxon>Bacillaceae</taxon>
        <taxon>Lysinibacillus</taxon>
    </lineage>
</organism>
<dbReference type="InterPro" id="IPR029058">
    <property type="entry name" value="AB_hydrolase_fold"/>
</dbReference>
<feature type="active site" description="Nucleophile" evidence="1">
    <location>
        <position position="129"/>
    </location>
</feature>